<reference evidence="2" key="2">
    <citation type="submission" date="2020-11" db="EMBL/GenBank/DDBJ databases">
        <authorList>
            <person name="McCartney M.A."/>
            <person name="Auch B."/>
            <person name="Kono T."/>
            <person name="Mallez S."/>
            <person name="Becker A."/>
            <person name="Gohl D.M."/>
            <person name="Silverstein K.A.T."/>
            <person name="Koren S."/>
            <person name="Bechman K.B."/>
            <person name="Herman A."/>
            <person name="Abrahante J.E."/>
            <person name="Garbe J."/>
        </authorList>
    </citation>
    <scope>NUCLEOTIDE SEQUENCE</scope>
    <source>
        <strain evidence="2">Duluth1</strain>
        <tissue evidence="2">Whole animal</tissue>
    </source>
</reference>
<evidence type="ECO:0000256" key="1">
    <source>
        <dbReference type="SAM" id="MobiDB-lite"/>
    </source>
</evidence>
<evidence type="ECO:0000313" key="3">
    <source>
        <dbReference type="Proteomes" id="UP000828390"/>
    </source>
</evidence>
<feature type="compositionally biased region" description="Polar residues" evidence="1">
    <location>
        <begin position="28"/>
        <end position="56"/>
    </location>
</feature>
<keyword evidence="3" id="KW-1185">Reference proteome</keyword>
<evidence type="ECO:0000313" key="2">
    <source>
        <dbReference type="EMBL" id="KAH3772747.1"/>
    </source>
</evidence>
<sequence length="62" mass="6990">MLRNILNLLERPRNCWAKSRLELELGGAQQNRSVTAESPFRNTTSTQAFSTTSLTSLRPRVA</sequence>
<name>A0A9D4IHJ9_DREPO</name>
<comment type="caution">
    <text evidence="2">The sequence shown here is derived from an EMBL/GenBank/DDBJ whole genome shotgun (WGS) entry which is preliminary data.</text>
</comment>
<dbReference type="Proteomes" id="UP000828390">
    <property type="component" value="Unassembled WGS sequence"/>
</dbReference>
<dbReference type="EMBL" id="JAIWYP010000009">
    <property type="protein sequence ID" value="KAH3772747.1"/>
    <property type="molecule type" value="Genomic_DNA"/>
</dbReference>
<reference evidence="2" key="1">
    <citation type="journal article" date="2019" name="bioRxiv">
        <title>The Genome of the Zebra Mussel, Dreissena polymorpha: A Resource for Invasive Species Research.</title>
        <authorList>
            <person name="McCartney M.A."/>
            <person name="Auch B."/>
            <person name="Kono T."/>
            <person name="Mallez S."/>
            <person name="Zhang Y."/>
            <person name="Obille A."/>
            <person name="Becker A."/>
            <person name="Abrahante J.E."/>
            <person name="Garbe J."/>
            <person name="Badalamenti J.P."/>
            <person name="Herman A."/>
            <person name="Mangelson H."/>
            <person name="Liachko I."/>
            <person name="Sullivan S."/>
            <person name="Sone E.D."/>
            <person name="Koren S."/>
            <person name="Silverstein K.A.T."/>
            <person name="Beckman K.B."/>
            <person name="Gohl D.M."/>
        </authorList>
    </citation>
    <scope>NUCLEOTIDE SEQUENCE</scope>
    <source>
        <strain evidence="2">Duluth1</strain>
        <tissue evidence="2">Whole animal</tissue>
    </source>
</reference>
<organism evidence="2 3">
    <name type="scientific">Dreissena polymorpha</name>
    <name type="common">Zebra mussel</name>
    <name type="synonym">Mytilus polymorpha</name>
    <dbReference type="NCBI Taxonomy" id="45954"/>
    <lineage>
        <taxon>Eukaryota</taxon>
        <taxon>Metazoa</taxon>
        <taxon>Spiralia</taxon>
        <taxon>Lophotrochozoa</taxon>
        <taxon>Mollusca</taxon>
        <taxon>Bivalvia</taxon>
        <taxon>Autobranchia</taxon>
        <taxon>Heteroconchia</taxon>
        <taxon>Euheterodonta</taxon>
        <taxon>Imparidentia</taxon>
        <taxon>Neoheterodontei</taxon>
        <taxon>Myida</taxon>
        <taxon>Dreissenoidea</taxon>
        <taxon>Dreissenidae</taxon>
        <taxon>Dreissena</taxon>
    </lineage>
</organism>
<feature type="region of interest" description="Disordered" evidence="1">
    <location>
        <begin position="27"/>
        <end position="62"/>
    </location>
</feature>
<proteinExistence type="predicted"/>
<accession>A0A9D4IHJ9</accession>
<protein>
    <submittedName>
        <fullName evidence="2">Uncharacterized protein</fullName>
    </submittedName>
</protein>
<dbReference type="AlphaFoldDB" id="A0A9D4IHJ9"/>
<gene>
    <name evidence="2" type="ORF">DPMN_174092</name>
</gene>